<comment type="caution">
    <text evidence="4">The sequence shown here is derived from an EMBL/GenBank/DDBJ whole genome shotgun (WGS) entry which is preliminary data.</text>
</comment>
<evidence type="ECO:0000259" key="3">
    <source>
        <dbReference type="Pfam" id="PF18310"/>
    </source>
</evidence>
<dbReference type="InterPro" id="IPR013783">
    <property type="entry name" value="Ig-like_fold"/>
</dbReference>
<dbReference type="InterPro" id="IPR041239">
    <property type="entry name" value="DUF5605"/>
</dbReference>
<dbReference type="PANTHER" id="PTHR37836">
    <property type="entry name" value="LMO1036 PROTEIN"/>
    <property type="match status" value="1"/>
</dbReference>
<feature type="domain" description="DUF5060" evidence="2">
    <location>
        <begin position="3"/>
        <end position="70"/>
    </location>
</feature>
<dbReference type="InterPro" id="IPR025277">
    <property type="entry name" value="Apiosidase-like_cat_dom"/>
</dbReference>
<dbReference type="RefSeq" id="WP_122211086.1">
    <property type="nucleotide sequence ID" value="NZ_RDCH01000038.1"/>
</dbReference>
<sequence length="515" mass="59133">MNTCERWHTFELVLDGPTSGNPFVDVHFSAVFSSQDSSIQVNGFYDGSGKYKVRFMPEQIGTWTVKTISNVAKLNDFHTSFTCTPALGHNHGPVRVAKDATHFEYADGTPYLPFGTTAYAWVFQSDATQKQTLDSLKNSHFNKIRMTVFPKYYSYNTTEPAQYPFAGHPTHTTGVFDEQSWQVDPQKTGFDFSTFNPSYFQHLEQRIKDLDALGIEADLILFHPYDSWGFARMGKAMDQHCIQYIVARLASFKNVWWSLANEFDLMDQLGQKPLAAWNEIGERVHKEDPSNHLLSIHNFYDPPVHKGTTSNWFDYTKPWITHLSIQSDNVFFAPHWLKKYNKPVIFDECRYEGNLEFGWGDNSAHGMIDNVYRIVLRGGYATHGETYIDKPNTKRPIWWAHGGILRGKSPKRISYLQKLLANNGFTYIIPLALQGPHWELAVGASPDHSHILAYLGENQPEFELFDFLPQNSSYTAQLIDVWNMTMSDLNVTVDNKHFFHIPRKPYQAILLTKTN</sequence>
<gene>
    <name evidence="4" type="ORF">D6U17_05045</name>
</gene>
<organism evidence="4 5">
    <name type="scientific">Lactiplantibacillus pentosus</name>
    <name type="common">Lactobacillus pentosus</name>
    <dbReference type="NCBI Taxonomy" id="1589"/>
    <lineage>
        <taxon>Bacteria</taxon>
        <taxon>Bacillati</taxon>
        <taxon>Bacillota</taxon>
        <taxon>Bacilli</taxon>
        <taxon>Lactobacillales</taxon>
        <taxon>Lactobacillaceae</taxon>
        <taxon>Lactiplantibacillus</taxon>
    </lineage>
</organism>
<dbReference type="AlphaFoldDB" id="A0AB37RKA5"/>
<dbReference type="Pfam" id="PF16586">
    <property type="entry name" value="DUF5060"/>
    <property type="match status" value="1"/>
</dbReference>
<proteinExistence type="predicted"/>
<dbReference type="Gene3D" id="2.60.40.10">
    <property type="entry name" value="Immunoglobulins"/>
    <property type="match status" value="1"/>
</dbReference>
<dbReference type="SUPFAM" id="SSF51445">
    <property type="entry name" value="(Trans)glycosidases"/>
    <property type="match status" value="1"/>
</dbReference>
<dbReference type="PANTHER" id="PTHR37836:SF2">
    <property type="entry name" value="DUF4038 DOMAIN-CONTAINING PROTEIN"/>
    <property type="match status" value="1"/>
</dbReference>
<dbReference type="Gene3D" id="3.20.20.80">
    <property type="entry name" value="Glycosidases"/>
    <property type="match status" value="1"/>
</dbReference>
<evidence type="ECO:0000259" key="1">
    <source>
        <dbReference type="Pfam" id="PF13204"/>
    </source>
</evidence>
<reference evidence="4 5" key="1">
    <citation type="submission" date="2018-10" db="EMBL/GenBank/DDBJ databases">
        <title>Genome sequences of five Lactobacillus pentosus strains isolated from brines of traditionally fermented spanish-style green table olives and differences between them.</title>
        <authorList>
            <person name="Jimenez Diaz R."/>
        </authorList>
    </citation>
    <scope>NUCLEOTIDE SEQUENCE [LARGE SCALE GENOMIC DNA]</scope>
    <source>
        <strain evidence="4 5">IG8</strain>
    </source>
</reference>
<dbReference type="InterPro" id="IPR017853">
    <property type="entry name" value="GH"/>
</dbReference>
<dbReference type="Proteomes" id="UP000281061">
    <property type="component" value="Unassembled WGS sequence"/>
</dbReference>
<feature type="domain" description="DUF5605" evidence="3">
    <location>
        <begin position="438"/>
        <end position="511"/>
    </location>
</feature>
<protein>
    <submittedName>
        <fullName evidence="4">DUF5060 domain-containing protein</fullName>
    </submittedName>
</protein>
<feature type="domain" description="Apiosidase-like catalytic" evidence="1">
    <location>
        <begin position="99"/>
        <end position="379"/>
    </location>
</feature>
<evidence type="ECO:0000313" key="4">
    <source>
        <dbReference type="EMBL" id="RMW55621.1"/>
    </source>
</evidence>
<dbReference type="InterPro" id="IPR032260">
    <property type="entry name" value="DUF5060"/>
</dbReference>
<name>A0AB37RKA5_LACPE</name>
<evidence type="ECO:0000313" key="5">
    <source>
        <dbReference type="Proteomes" id="UP000281061"/>
    </source>
</evidence>
<dbReference type="Gene3D" id="2.60.40.3950">
    <property type="match status" value="1"/>
</dbReference>
<dbReference type="Pfam" id="PF18310">
    <property type="entry name" value="DUF5605"/>
    <property type="match status" value="1"/>
</dbReference>
<accession>A0AB37RKA5</accession>
<evidence type="ECO:0000259" key="2">
    <source>
        <dbReference type="Pfam" id="PF16586"/>
    </source>
</evidence>
<dbReference type="EMBL" id="RDCL01000049">
    <property type="protein sequence ID" value="RMW55621.1"/>
    <property type="molecule type" value="Genomic_DNA"/>
</dbReference>
<dbReference type="Pfam" id="PF13204">
    <property type="entry name" value="Apiosidase"/>
    <property type="match status" value="1"/>
</dbReference>